<reference evidence="4 5" key="2">
    <citation type="submission" date="2013-09" db="EMBL/GenBank/DDBJ databases">
        <title>Whole genome comparison of six Crocosphaera watsonii strains with differing phenotypes.</title>
        <authorList>
            <person name="Bench S.R."/>
            <person name="Heller P."/>
            <person name="Frank I."/>
            <person name="Arciniega M."/>
            <person name="Shilova I.N."/>
            <person name="Zehr J.P."/>
        </authorList>
    </citation>
    <scope>NUCLEOTIDE SEQUENCE [LARGE SCALE GENOMIC DNA]</scope>
    <source>
        <strain evidence="4 5">WH 8502</strain>
    </source>
</reference>
<dbReference type="Proteomes" id="UP000018348">
    <property type="component" value="Unassembled WGS sequence"/>
</dbReference>
<dbReference type="EMBL" id="CAQK01000529">
    <property type="protein sequence ID" value="CCQ51802.1"/>
    <property type="molecule type" value="Genomic_DNA"/>
</dbReference>
<keyword evidence="2" id="KW-1133">Transmembrane helix</keyword>
<dbReference type="GO" id="GO:0016780">
    <property type="term" value="F:phosphotransferase activity, for other substituted phosphate groups"/>
    <property type="evidence" value="ECO:0007669"/>
    <property type="project" value="TreeGrafter"/>
</dbReference>
<comment type="similarity">
    <text evidence="1">Belongs to the bacterial sugar transferase family.</text>
</comment>
<feature type="domain" description="Bacterial sugar transferase" evidence="3">
    <location>
        <begin position="2"/>
        <end position="194"/>
    </location>
</feature>
<proteinExistence type="inferred from homology"/>
<dbReference type="Pfam" id="PF02397">
    <property type="entry name" value="Bac_transf"/>
    <property type="match status" value="1"/>
</dbReference>
<gene>
    <name evidence="4" type="ORF">CWATWH8502_388</name>
</gene>
<name>T2IG45_CROWT</name>
<evidence type="ECO:0000313" key="4">
    <source>
        <dbReference type="EMBL" id="CCQ51802.1"/>
    </source>
</evidence>
<dbReference type="InterPro" id="IPR003362">
    <property type="entry name" value="Bact_transf"/>
</dbReference>
<keyword evidence="2" id="KW-0812">Transmembrane</keyword>
<feature type="transmembrane region" description="Helical" evidence="2">
    <location>
        <begin position="7"/>
        <end position="30"/>
    </location>
</feature>
<accession>T2IG45</accession>
<dbReference type="PANTHER" id="PTHR30576:SF20">
    <property type="entry name" value="QUINOVOSAMINEPHOSPHOTRANSFERAE-RELATED"/>
    <property type="match status" value="1"/>
</dbReference>
<reference evidence="4 5" key="1">
    <citation type="submission" date="2013-01" db="EMBL/GenBank/DDBJ databases">
        <authorList>
            <person name="Bench S."/>
        </authorList>
    </citation>
    <scope>NUCLEOTIDE SEQUENCE [LARGE SCALE GENOMIC DNA]</scope>
    <source>
        <strain evidence="4 5">WH 8502</strain>
    </source>
</reference>
<evidence type="ECO:0000256" key="2">
    <source>
        <dbReference type="SAM" id="Phobius"/>
    </source>
</evidence>
<organism evidence="4 5">
    <name type="scientific">Crocosphaera watsonii WH 8502</name>
    <dbReference type="NCBI Taxonomy" id="423474"/>
    <lineage>
        <taxon>Bacteria</taxon>
        <taxon>Bacillati</taxon>
        <taxon>Cyanobacteriota</taxon>
        <taxon>Cyanophyceae</taxon>
        <taxon>Oscillatoriophycideae</taxon>
        <taxon>Chroococcales</taxon>
        <taxon>Aphanothecaceae</taxon>
        <taxon>Crocosphaera</taxon>
    </lineage>
</organism>
<comment type="caution">
    <text evidence="4">The sequence shown here is derived from an EMBL/GenBank/DDBJ whole genome shotgun (WGS) entry which is preliminary data.</text>
</comment>
<evidence type="ECO:0000313" key="5">
    <source>
        <dbReference type="Proteomes" id="UP000018348"/>
    </source>
</evidence>
<sequence>MKRLFDITVSFLGLMLTVLFFIPICVLIWLQDFHSPFYIAPRVGKDGKIFKMVKLRSMIIDADKTGVDSTSSQDKRITPIGRFVRAYKLDEIPQLWNVLKGEMSFVGPRPNVKREVDLYTEIESNLLTVQPGITDISSIVFSDLNDILKNSQDPNLDYNQLVRPWKSRLSLVYVENQSFWLDIRLIFLTAIALVSRPLALEGVNKILLELDVDKELCQIASRQTELYAFPPPGASDIVRSRG</sequence>
<dbReference type="RefSeq" id="WP_021830967.1">
    <property type="nucleotide sequence ID" value="NZ_CAQK01000529.1"/>
</dbReference>
<evidence type="ECO:0000259" key="3">
    <source>
        <dbReference type="Pfam" id="PF02397"/>
    </source>
</evidence>
<dbReference type="AlphaFoldDB" id="T2IG45"/>
<protein>
    <submittedName>
        <fullName evidence="4">Sugar transferase involved in lipopolysaccharide synthesis-like</fullName>
    </submittedName>
</protein>
<keyword evidence="2" id="KW-0472">Membrane</keyword>
<keyword evidence="4" id="KW-0808">Transferase</keyword>
<dbReference type="PANTHER" id="PTHR30576">
    <property type="entry name" value="COLANIC BIOSYNTHESIS UDP-GLUCOSE LIPID CARRIER TRANSFERASE"/>
    <property type="match status" value="1"/>
</dbReference>
<evidence type="ECO:0000256" key="1">
    <source>
        <dbReference type="ARBA" id="ARBA00006464"/>
    </source>
</evidence>